<feature type="compositionally biased region" description="Polar residues" evidence="1">
    <location>
        <begin position="231"/>
        <end position="242"/>
    </location>
</feature>
<dbReference type="EMBL" id="SPNK01000002">
    <property type="protein sequence ID" value="TFI02598.1"/>
    <property type="molecule type" value="Genomic_DNA"/>
</dbReference>
<feature type="domain" description="HTH cro/C1-type" evidence="2">
    <location>
        <begin position="149"/>
        <end position="168"/>
    </location>
</feature>
<accession>A0AAX2SC80</accession>
<proteinExistence type="predicted"/>
<name>A0AAX2SC80_KOCRH</name>
<dbReference type="InterPro" id="IPR010982">
    <property type="entry name" value="Lambda_DNA-bd_dom_sf"/>
</dbReference>
<dbReference type="GO" id="GO:0003677">
    <property type="term" value="F:DNA binding"/>
    <property type="evidence" value="ECO:0007669"/>
    <property type="project" value="InterPro"/>
</dbReference>
<comment type="caution">
    <text evidence="3">The sequence shown here is derived from an EMBL/GenBank/DDBJ whole genome shotgun (WGS) entry which is preliminary data.</text>
</comment>
<dbReference type="RefSeq" id="WP_070637877.1">
    <property type="nucleotide sequence ID" value="NZ_JALXPT010000023.1"/>
</dbReference>
<dbReference type="PROSITE" id="PS50943">
    <property type="entry name" value="HTH_CROC1"/>
    <property type="match status" value="1"/>
</dbReference>
<dbReference type="CDD" id="cd00093">
    <property type="entry name" value="HTH_XRE"/>
    <property type="match status" value="1"/>
</dbReference>
<protein>
    <submittedName>
        <fullName evidence="3">Transcriptional regulator</fullName>
    </submittedName>
</protein>
<sequence>MFALTVDRRDSRADAERLDMREHLDACRRDLPRPLVAWDITAGDELQALYDDAAAALQAAVTLADDGSWHVGLGVGEVDRPLADAARENTGAAFVAAREAVQAAKDAGGPAVRGGEWAERAGALLGLLCAVRARRTDSGAAAVALAETGMTQQQMAEHLGITQSSVSRRLDAALWHQEHAAREALTAVLALADGTAAPPRGSPTRTASPRATAASGGHGRSARQDAPDEGTNASSAQGGTRP</sequence>
<evidence type="ECO:0000313" key="4">
    <source>
        <dbReference type="Proteomes" id="UP000298017"/>
    </source>
</evidence>
<dbReference type="Proteomes" id="UP000298017">
    <property type="component" value="Unassembled WGS sequence"/>
</dbReference>
<dbReference type="AlphaFoldDB" id="A0AAX2SC80"/>
<evidence type="ECO:0000313" key="3">
    <source>
        <dbReference type="EMBL" id="TFI02598.1"/>
    </source>
</evidence>
<organism evidence="3 4">
    <name type="scientific">Kocuria rhizophila</name>
    <dbReference type="NCBI Taxonomy" id="72000"/>
    <lineage>
        <taxon>Bacteria</taxon>
        <taxon>Bacillati</taxon>
        <taxon>Actinomycetota</taxon>
        <taxon>Actinomycetes</taxon>
        <taxon>Micrococcales</taxon>
        <taxon>Micrococcaceae</taxon>
        <taxon>Kocuria</taxon>
    </lineage>
</organism>
<evidence type="ECO:0000259" key="2">
    <source>
        <dbReference type="PROSITE" id="PS50943"/>
    </source>
</evidence>
<feature type="compositionally biased region" description="Low complexity" evidence="1">
    <location>
        <begin position="202"/>
        <end position="215"/>
    </location>
</feature>
<gene>
    <name evidence="3" type="ORF">E4P33_03110</name>
</gene>
<dbReference type="InterPro" id="IPR001387">
    <property type="entry name" value="Cro/C1-type_HTH"/>
</dbReference>
<keyword evidence="4" id="KW-1185">Reference proteome</keyword>
<evidence type="ECO:0000256" key="1">
    <source>
        <dbReference type="SAM" id="MobiDB-lite"/>
    </source>
</evidence>
<dbReference type="SUPFAM" id="SSF47413">
    <property type="entry name" value="lambda repressor-like DNA-binding domains"/>
    <property type="match status" value="1"/>
</dbReference>
<reference evidence="3 4" key="1">
    <citation type="submission" date="2019-03" db="EMBL/GenBank/DDBJ databases">
        <title>Genome Sequencing and Assembly of Various Microbes Isolated from Alder Root Nodule.</title>
        <authorList>
            <person name="Swanson E."/>
            <person name="Sevigny J.L."/>
            <person name="Pesce C."/>
            <person name="Davis I."/>
            <person name="Kleiner V."/>
            <person name="Tisa L."/>
        </authorList>
    </citation>
    <scope>NUCLEOTIDE SEQUENCE [LARGE SCALE GENOMIC DNA]</scope>
    <source>
        <strain evidence="3 4">4R-31</strain>
    </source>
</reference>
<dbReference type="Gene3D" id="1.10.10.60">
    <property type="entry name" value="Homeodomain-like"/>
    <property type="match status" value="1"/>
</dbReference>
<feature type="region of interest" description="Disordered" evidence="1">
    <location>
        <begin position="195"/>
        <end position="242"/>
    </location>
</feature>